<dbReference type="GO" id="GO:0005524">
    <property type="term" value="F:ATP binding"/>
    <property type="evidence" value="ECO:0007669"/>
    <property type="project" value="UniProtKB-UniRule"/>
</dbReference>
<accession>K6PPB9</accession>
<dbReference type="InterPro" id="IPR042174">
    <property type="entry name" value="RecF_2"/>
</dbReference>
<dbReference type="AlphaFoldDB" id="K6PPB9"/>
<sequence>MVIRRVVLRQFRSYEQATLELDSGLTLLAGPNGIGKTNLLEAIHFAATGRSPRTTRDTDLIRHGAPLAYVRVEWDDPVAGRRVVEMALHRQHGKALRLDGRKRQRLADLQGALPIVYFAPESLALVKAGPAARRGFLDDLLGQLVPGYTQLLHDYQRVLAQRNQLLREIRAGRAAGSLLAIWDEPLYRHGQAIRQRRRRLLDELAPLAAAAAGRVAAGGAAGAGVLELDYLAAEPDGRVEGGAVSSPEGLAAFHREEVARGTTLWGPQRDDFALFLDGQDARAFASQGQQRALALALTLAQVELIHRRLGRWPVLLLDDVLSELDGKRRRYLLEAVCDLPQVILTATEPPEWPEGTRPRVIPLPLGPEGEAEPGWPG</sequence>
<dbReference type="SUPFAM" id="SSF52540">
    <property type="entry name" value="P-loop containing nucleoside triphosphate hydrolases"/>
    <property type="match status" value="1"/>
</dbReference>
<evidence type="ECO:0000256" key="12">
    <source>
        <dbReference type="HAMAP-Rule" id="MF_00365"/>
    </source>
</evidence>
<evidence type="ECO:0000256" key="13">
    <source>
        <dbReference type="RuleBase" id="RU000578"/>
    </source>
</evidence>
<dbReference type="eggNOG" id="COG1195">
    <property type="taxonomic scope" value="Bacteria"/>
</dbReference>
<feature type="compositionally biased region" description="Low complexity" evidence="14">
    <location>
        <begin position="362"/>
        <end position="377"/>
    </location>
</feature>
<feature type="region of interest" description="Disordered" evidence="14">
    <location>
        <begin position="348"/>
        <end position="377"/>
    </location>
</feature>
<proteinExistence type="inferred from homology"/>
<evidence type="ECO:0000256" key="8">
    <source>
        <dbReference type="ARBA" id="ARBA00022840"/>
    </source>
</evidence>
<organism evidence="16 17">
    <name type="scientific">Thermaerobacter subterraneus DSM 13965</name>
    <dbReference type="NCBI Taxonomy" id="867903"/>
    <lineage>
        <taxon>Bacteria</taxon>
        <taxon>Bacillati</taxon>
        <taxon>Bacillota</taxon>
        <taxon>Clostridia</taxon>
        <taxon>Eubacteriales</taxon>
        <taxon>Clostridiales Family XVII. Incertae Sedis</taxon>
        <taxon>Thermaerobacter</taxon>
    </lineage>
</organism>
<evidence type="ECO:0000256" key="6">
    <source>
        <dbReference type="ARBA" id="ARBA00022741"/>
    </source>
</evidence>
<dbReference type="SMART" id="SM00382">
    <property type="entry name" value="AAA"/>
    <property type="match status" value="1"/>
</dbReference>
<dbReference type="GO" id="GO:0003697">
    <property type="term" value="F:single-stranded DNA binding"/>
    <property type="evidence" value="ECO:0007669"/>
    <property type="project" value="UniProtKB-UniRule"/>
</dbReference>
<dbReference type="GO" id="GO:0006260">
    <property type="term" value="P:DNA replication"/>
    <property type="evidence" value="ECO:0007669"/>
    <property type="project" value="UniProtKB-UniRule"/>
</dbReference>
<evidence type="ECO:0000256" key="5">
    <source>
        <dbReference type="ARBA" id="ARBA00022705"/>
    </source>
</evidence>
<dbReference type="GO" id="GO:0009432">
    <property type="term" value="P:SOS response"/>
    <property type="evidence" value="ECO:0007669"/>
    <property type="project" value="UniProtKB-UniRule"/>
</dbReference>
<dbReference type="HAMAP" id="MF_00365">
    <property type="entry name" value="RecF"/>
    <property type="match status" value="1"/>
</dbReference>
<evidence type="ECO:0000313" key="16">
    <source>
        <dbReference type="EMBL" id="EKP94762.1"/>
    </source>
</evidence>
<evidence type="ECO:0000256" key="11">
    <source>
        <dbReference type="ARBA" id="ARBA00023236"/>
    </source>
</evidence>
<dbReference type="Gene3D" id="3.40.50.300">
    <property type="entry name" value="P-loop containing nucleotide triphosphate hydrolases"/>
    <property type="match status" value="1"/>
</dbReference>
<dbReference type="Proteomes" id="UP000005710">
    <property type="component" value="Unassembled WGS sequence"/>
</dbReference>
<dbReference type="InterPro" id="IPR003593">
    <property type="entry name" value="AAA+_ATPase"/>
</dbReference>
<evidence type="ECO:0000256" key="10">
    <source>
        <dbReference type="ARBA" id="ARBA00023204"/>
    </source>
</evidence>
<keyword evidence="6 12" id="KW-0547">Nucleotide-binding</keyword>
<dbReference type="InterPro" id="IPR001238">
    <property type="entry name" value="DNA-binding_RecF"/>
</dbReference>
<evidence type="ECO:0000259" key="15">
    <source>
        <dbReference type="SMART" id="SM00382"/>
    </source>
</evidence>
<dbReference type="GO" id="GO:0000731">
    <property type="term" value="P:DNA synthesis involved in DNA repair"/>
    <property type="evidence" value="ECO:0007669"/>
    <property type="project" value="TreeGrafter"/>
</dbReference>
<dbReference type="GO" id="GO:0006302">
    <property type="term" value="P:double-strand break repair"/>
    <property type="evidence" value="ECO:0007669"/>
    <property type="project" value="TreeGrafter"/>
</dbReference>
<keyword evidence="5 12" id="KW-0235">DNA replication</keyword>
<dbReference type="InterPro" id="IPR027417">
    <property type="entry name" value="P-loop_NTPase"/>
</dbReference>
<dbReference type="Gene3D" id="1.20.1050.90">
    <property type="entry name" value="RecF/RecN/SMC, N-terminal domain"/>
    <property type="match status" value="1"/>
</dbReference>
<dbReference type="InterPro" id="IPR018078">
    <property type="entry name" value="DNA-binding_RecF_CS"/>
</dbReference>
<keyword evidence="4 12" id="KW-0963">Cytoplasm</keyword>
<reference evidence="16" key="1">
    <citation type="submission" date="2010-10" db="EMBL/GenBank/DDBJ databases">
        <authorList>
            <consortium name="US DOE Joint Genome Institute (JGI-PGF)"/>
            <person name="Lucas S."/>
            <person name="Copeland A."/>
            <person name="Lapidus A."/>
            <person name="Bruce D."/>
            <person name="Goodwin L."/>
            <person name="Pitluck S."/>
            <person name="Kyrpides N."/>
            <person name="Mavromatis K."/>
            <person name="Detter J.C."/>
            <person name="Han C."/>
            <person name="Land M."/>
            <person name="Hauser L."/>
            <person name="Markowitz V."/>
            <person name="Cheng J.-F."/>
            <person name="Hugenholtz P."/>
            <person name="Woyke T."/>
            <person name="Wu D."/>
            <person name="Pukall R."/>
            <person name="Wahrenburg C."/>
            <person name="Brambilla E."/>
            <person name="Klenk H.-P."/>
            <person name="Eisen J.A."/>
        </authorList>
    </citation>
    <scope>NUCLEOTIDE SEQUENCE [LARGE SCALE GENOMIC DNA]</scope>
    <source>
        <strain evidence="16">DSM 13965</strain>
    </source>
</reference>
<comment type="subcellular location">
    <subcellularLocation>
        <location evidence="1 12 13">Cytoplasm</location>
    </subcellularLocation>
</comment>
<dbReference type="PANTHER" id="PTHR32182:SF0">
    <property type="entry name" value="DNA REPLICATION AND REPAIR PROTEIN RECF"/>
    <property type="match status" value="1"/>
</dbReference>
<keyword evidence="9 12" id="KW-0238">DNA-binding</keyword>
<dbReference type="RefSeq" id="WP_006902744.1">
    <property type="nucleotide sequence ID" value="NZ_JH976535.1"/>
</dbReference>
<comment type="caution">
    <text evidence="16">The sequence shown here is derived from an EMBL/GenBank/DDBJ whole genome shotgun (WGS) entry which is preliminary data.</text>
</comment>
<feature type="binding site" evidence="12">
    <location>
        <begin position="30"/>
        <end position="37"/>
    </location>
    <ligand>
        <name>ATP</name>
        <dbReference type="ChEBI" id="CHEBI:30616"/>
    </ligand>
</feature>
<evidence type="ECO:0000256" key="4">
    <source>
        <dbReference type="ARBA" id="ARBA00022490"/>
    </source>
</evidence>
<keyword evidence="17" id="KW-1185">Reference proteome</keyword>
<dbReference type="STRING" id="867903.ThesuDRAFT_00466"/>
<keyword evidence="10 12" id="KW-0234">DNA repair</keyword>
<evidence type="ECO:0000313" key="17">
    <source>
        <dbReference type="Proteomes" id="UP000005710"/>
    </source>
</evidence>
<evidence type="ECO:0000256" key="1">
    <source>
        <dbReference type="ARBA" id="ARBA00004496"/>
    </source>
</evidence>
<comment type="similarity">
    <text evidence="2 12 13">Belongs to the RecF family.</text>
</comment>
<protein>
    <recommendedName>
        <fullName evidence="3 12">DNA replication and repair protein RecF</fullName>
    </recommendedName>
</protein>
<dbReference type="Pfam" id="PF02463">
    <property type="entry name" value="SMC_N"/>
    <property type="match status" value="1"/>
</dbReference>
<dbReference type="GO" id="GO:0005737">
    <property type="term" value="C:cytoplasm"/>
    <property type="evidence" value="ECO:0007669"/>
    <property type="project" value="UniProtKB-SubCell"/>
</dbReference>
<dbReference type="InterPro" id="IPR003395">
    <property type="entry name" value="RecF/RecN/SMC_N"/>
</dbReference>
<dbReference type="PROSITE" id="PS00618">
    <property type="entry name" value="RECF_2"/>
    <property type="match status" value="1"/>
</dbReference>
<dbReference type="NCBIfam" id="TIGR00611">
    <property type="entry name" value="recf"/>
    <property type="match status" value="1"/>
</dbReference>
<keyword evidence="8 12" id="KW-0067">ATP-binding</keyword>
<name>K6PPB9_9FIRM</name>
<evidence type="ECO:0000256" key="7">
    <source>
        <dbReference type="ARBA" id="ARBA00022763"/>
    </source>
</evidence>
<keyword evidence="11 12" id="KW-0742">SOS response</keyword>
<keyword evidence="7 12" id="KW-0227">DNA damage</keyword>
<evidence type="ECO:0000256" key="14">
    <source>
        <dbReference type="SAM" id="MobiDB-lite"/>
    </source>
</evidence>
<evidence type="ECO:0000256" key="3">
    <source>
        <dbReference type="ARBA" id="ARBA00020170"/>
    </source>
</evidence>
<feature type="domain" description="AAA+ ATPase" evidence="15">
    <location>
        <begin position="22"/>
        <end position="367"/>
    </location>
</feature>
<reference evidence="16" key="2">
    <citation type="submission" date="2012-10" db="EMBL/GenBank/DDBJ databases">
        <title>Improved high-quality draft of Thermaerobacter subterraneus C21, DSM 13965.</title>
        <authorList>
            <consortium name="DOE Joint Genome Institute"/>
            <person name="Eisen J."/>
            <person name="Huntemann M."/>
            <person name="Wei C.-L."/>
            <person name="Han J."/>
            <person name="Detter J.C."/>
            <person name="Han C."/>
            <person name="Tapia R."/>
            <person name="Chen A."/>
            <person name="Kyrpides N."/>
            <person name="Mavromatis K."/>
            <person name="Markowitz V."/>
            <person name="Szeto E."/>
            <person name="Ivanova N."/>
            <person name="Mikhailova N."/>
            <person name="Ovchinnikova G."/>
            <person name="Pagani I."/>
            <person name="Pati A."/>
            <person name="Goodwin L."/>
            <person name="Nordberg H.P."/>
            <person name="Cantor M.N."/>
            <person name="Hua S.X."/>
            <person name="Woyke T."/>
            <person name="Eisen J."/>
            <person name="Klenk H.-P."/>
        </authorList>
    </citation>
    <scope>NUCLEOTIDE SEQUENCE [LARGE SCALE GENOMIC DNA]</scope>
    <source>
        <strain evidence="16">DSM 13965</strain>
    </source>
</reference>
<dbReference type="OrthoDB" id="9803889at2"/>
<dbReference type="PANTHER" id="PTHR32182">
    <property type="entry name" value="DNA REPLICATION AND REPAIR PROTEIN RECF"/>
    <property type="match status" value="1"/>
</dbReference>
<comment type="function">
    <text evidence="12 13">The RecF protein is involved in DNA metabolism; it is required for DNA replication and normal SOS inducibility. RecF binds preferentially to single-stranded, linear DNA. It also seems to bind ATP.</text>
</comment>
<dbReference type="EMBL" id="AENY02000002">
    <property type="protein sequence ID" value="EKP94762.1"/>
    <property type="molecule type" value="Genomic_DNA"/>
</dbReference>
<evidence type="ECO:0000256" key="2">
    <source>
        <dbReference type="ARBA" id="ARBA00008016"/>
    </source>
</evidence>
<gene>
    <name evidence="12" type="primary">recF</name>
    <name evidence="16" type="ORF">ThesuDRAFT_00466</name>
</gene>
<dbReference type="HOGENOM" id="CLU_040267_0_1_9"/>
<evidence type="ECO:0000256" key="9">
    <source>
        <dbReference type="ARBA" id="ARBA00023125"/>
    </source>
</evidence>